<dbReference type="Gene3D" id="2.40.170.20">
    <property type="entry name" value="TonB-dependent receptor, beta-barrel domain"/>
    <property type="match status" value="1"/>
</dbReference>
<keyword evidence="3" id="KW-0998">Cell outer membrane</keyword>
<dbReference type="EMBL" id="JAESJJ010000007">
    <property type="protein sequence ID" value="MBL3608670.1"/>
    <property type="molecule type" value="Genomic_DNA"/>
</dbReference>
<gene>
    <name evidence="4" type="ORF">JMM60_07595</name>
</gene>
<evidence type="ECO:0000256" key="3">
    <source>
        <dbReference type="ARBA" id="ARBA00023237"/>
    </source>
</evidence>
<evidence type="ECO:0000313" key="4">
    <source>
        <dbReference type="EMBL" id="MBL3608670.1"/>
    </source>
</evidence>
<comment type="subcellular location">
    <subcellularLocation>
        <location evidence="1">Cell outer membrane</location>
    </subcellularLocation>
</comment>
<protein>
    <submittedName>
        <fullName evidence="4">TonB-dependent receptor</fullName>
    </submittedName>
</protein>
<proteinExistence type="predicted"/>
<evidence type="ECO:0000256" key="1">
    <source>
        <dbReference type="ARBA" id="ARBA00004442"/>
    </source>
</evidence>
<keyword evidence="4" id="KW-0675">Receptor</keyword>
<dbReference type="Proteomes" id="UP000604473">
    <property type="component" value="Unassembled WGS sequence"/>
</dbReference>
<dbReference type="RefSeq" id="WP_202248422.1">
    <property type="nucleotide sequence ID" value="NZ_JAESJJ010000007.1"/>
</dbReference>
<evidence type="ECO:0000256" key="2">
    <source>
        <dbReference type="ARBA" id="ARBA00023136"/>
    </source>
</evidence>
<keyword evidence="5" id="KW-1185">Reference proteome</keyword>
<keyword evidence="2" id="KW-0472">Membrane</keyword>
<dbReference type="SUPFAM" id="SSF56935">
    <property type="entry name" value="Porins"/>
    <property type="match status" value="1"/>
</dbReference>
<comment type="caution">
    <text evidence="4">The sequence shown here is derived from an EMBL/GenBank/DDBJ whole genome shotgun (WGS) entry which is preliminary data.</text>
</comment>
<reference evidence="4 5" key="1">
    <citation type="submission" date="2021-01" db="EMBL/GenBank/DDBJ databases">
        <title>Draft genomes of Rhodovulum sulfidophilum.</title>
        <authorList>
            <person name="Guzman M.S."/>
        </authorList>
    </citation>
    <scope>NUCLEOTIDE SEQUENCE [LARGE SCALE GENOMIC DNA]</scope>
    <source>
        <strain evidence="4 5">AB35</strain>
    </source>
</reference>
<dbReference type="InterPro" id="IPR036942">
    <property type="entry name" value="Beta-barrel_TonB_sf"/>
</dbReference>
<organism evidence="4 5">
    <name type="scientific">Rhodovulum sulfidophilum</name>
    <name type="common">Rhodobacter sulfidophilus</name>
    <dbReference type="NCBI Taxonomy" id="35806"/>
    <lineage>
        <taxon>Bacteria</taxon>
        <taxon>Pseudomonadati</taxon>
        <taxon>Pseudomonadota</taxon>
        <taxon>Alphaproteobacteria</taxon>
        <taxon>Rhodobacterales</taxon>
        <taxon>Paracoccaceae</taxon>
        <taxon>Rhodovulum</taxon>
    </lineage>
</organism>
<name>A0ABS1RRH4_RHOSU</name>
<accession>A0ABS1RRH4</accession>
<evidence type="ECO:0000313" key="5">
    <source>
        <dbReference type="Proteomes" id="UP000604473"/>
    </source>
</evidence>
<sequence>MGIIYLEEEIDWGALAPLTMDREDTDTFGDTSGDVNEAIATLPNVQNETQRTVGGVSDNGVSSDSMLDLQPSKLSISGAAVTENNIMINGIGINSIVAAEPFAVGSLDKNTGSTGIDTIYGLHPQTQYVPEAFIDGVEVQTSNVSARYGGFQGGVVNYLLREPNGESRGLLTFGFSSDDLTTYNLETESGTNPLNRAKPEWTRKEVGVEYETPLTDTTSVLLSFSRNTAWGRKPIGHQYIGDRVESESSSDFGRVVLRHELQDGGVFKLSGAATEYEQEWQSNYSYGYQLDTKTSGRTLSGEYTNIFGAWDLSARLTYSRNKVANDSNVDYYANWIGRNTDDTLYDGALDWCNVSPLTTGYVSCMEGGFTGNKRYDDKTLHADLDLSRDLAGGRLNFGASVIKSQAKRARLSDTTAYAAFMPNALGICPPGDLFCNADQFWFVRVIYPAYALEVDAMKYETFLEWERSWERFDLRAGLRLDRNDVMDNTDIAPRLSLGYRLSDTVRADLGLNRYYSDDYMAYAIHDKTPRGINETRPVPTMDPVPYDFGEYRYTQQGLKTPYTDEVALGLTAADPWTGGTWRMTLLNRHGRDQFAHSSVPSGGTYPDNVLTNDGWNRYRSATLEYARVWDRPGPRLLDSVGLRVSGVVADRETSSSGYYNASDELNEIDLIWYNDKSYTNEQFDQLTGNYDIPVRAAVEVQTSWDRGRYGLGLGADINFGYEGVRDTDEDETHVNPIYGSRPHSVYEDYRFKTYARLNLSAQARVYSAAGRDVHLKLKVANLLNKSLGGSTDMHPWVEGRSYWLGTEVTW</sequence>